<dbReference type="EMBL" id="LUEZ02000041">
    <property type="protein sequence ID" value="RDB25062.1"/>
    <property type="molecule type" value="Genomic_DNA"/>
</dbReference>
<evidence type="ECO:0000313" key="2">
    <source>
        <dbReference type="Proteomes" id="UP000076154"/>
    </source>
</evidence>
<gene>
    <name evidence="1" type="ORF">Hypma_008122</name>
</gene>
<organism evidence="1 2">
    <name type="scientific">Hypsizygus marmoreus</name>
    <name type="common">White beech mushroom</name>
    <name type="synonym">Agaricus marmoreus</name>
    <dbReference type="NCBI Taxonomy" id="39966"/>
    <lineage>
        <taxon>Eukaryota</taxon>
        <taxon>Fungi</taxon>
        <taxon>Dikarya</taxon>
        <taxon>Basidiomycota</taxon>
        <taxon>Agaricomycotina</taxon>
        <taxon>Agaricomycetes</taxon>
        <taxon>Agaricomycetidae</taxon>
        <taxon>Agaricales</taxon>
        <taxon>Tricholomatineae</taxon>
        <taxon>Lyophyllaceae</taxon>
        <taxon>Hypsizygus</taxon>
    </lineage>
</organism>
<reference evidence="1" key="1">
    <citation type="submission" date="2018-04" db="EMBL/GenBank/DDBJ databases">
        <title>Whole genome sequencing of Hypsizygus marmoreus.</title>
        <authorList>
            <person name="Choi I.-G."/>
            <person name="Min B."/>
            <person name="Kim J.-G."/>
            <person name="Kim S."/>
            <person name="Oh Y.-L."/>
            <person name="Kong W.-S."/>
            <person name="Park H."/>
            <person name="Jeong J."/>
            <person name="Song E.-S."/>
        </authorList>
    </citation>
    <scope>NUCLEOTIDE SEQUENCE [LARGE SCALE GENOMIC DNA]</scope>
    <source>
        <strain evidence="1">51987-8</strain>
    </source>
</reference>
<dbReference type="Proteomes" id="UP000076154">
    <property type="component" value="Unassembled WGS sequence"/>
</dbReference>
<dbReference type="InParanoid" id="A0A369JUM9"/>
<accession>A0A369JUM9</accession>
<protein>
    <submittedName>
        <fullName evidence="1">Uncharacterized protein</fullName>
    </submittedName>
</protein>
<keyword evidence="2" id="KW-1185">Reference proteome</keyword>
<evidence type="ECO:0000313" key="1">
    <source>
        <dbReference type="EMBL" id="RDB25062.1"/>
    </source>
</evidence>
<name>A0A369JUM9_HYPMA</name>
<comment type="caution">
    <text evidence="1">The sequence shown here is derived from an EMBL/GenBank/DDBJ whole genome shotgun (WGS) entry which is preliminary data.</text>
</comment>
<proteinExistence type="predicted"/>
<sequence>MLSTRLEQLPLVLLLEDALEPRGHPYWCAKRKFPIIRQEFSWEFDGVYDNHPLQEFLKSLCPIPLNCFDPSFELTVPFIYACETLASTVVKPADWCGIPNTVQCRAVHHEVWEAGYCCEQNSDLVPSYTPYSTIPPAGVNLSLCIEEDDPQNGKTSPSEVLSMTGTSMNITPLPMSIMRTLSPSIYGTLRS</sequence>
<dbReference type="AlphaFoldDB" id="A0A369JUM9"/>